<dbReference type="InterPro" id="IPR050527">
    <property type="entry name" value="Snail/Krueppel_Znf"/>
</dbReference>
<evidence type="ECO:0000256" key="7">
    <source>
        <dbReference type="ARBA" id="ARBA00022833"/>
    </source>
</evidence>
<feature type="binding site" evidence="14">
    <location>
        <position position="20"/>
    </location>
    <ligand>
        <name>Zn(2+)</name>
        <dbReference type="ChEBI" id="CHEBI:29105"/>
    </ligand>
</feature>
<evidence type="ECO:0000259" key="16">
    <source>
        <dbReference type="PROSITE" id="PS50157"/>
    </source>
</evidence>
<dbReference type="PROSITE" id="PS50157">
    <property type="entry name" value="ZINC_FINGER_C2H2_2"/>
    <property type="match status" value="5"/>
</dbReference>
<feature type="domain" description="C2H2-type" evidence="16">
    <location>
        <begin position="299"/>
        <end position="326"/>
    </location>
</feature>
<organism evidence="18 19">
    <name type="scientific">Drosophila busckii</name>
    <name type="common">Fruit fly</name>
    <dbReference type="NCBI Taxonomy" id="30019"/>
    <lineage>
        <taxon>Eukaryota</taxon>
        <taxon>Metazoa</taxon>
        <taxon>Ecdysozoa</taxon>
        <taxon>Arthropoda</taxon>
        <taxon>Hexapoda</taxon>
        <taxon>Insecta</taxon>
        <taxon>Pterygota</taxon>
        <taxon>Neoptera</taxon>
        <taxon>Endopterygota</taxon>
        <taxon>Diptera</taxon>
        <taxon>Brachycera</taxon>
        <taxon>Muscomorpha</taxon>
        <taxon>Ephydroidea</taxon>
        <taxon>Drosophilidae</taxon>
        <taxon>Drosophila</taxon>
    </lineage>
</organism>
<keyword evidence="7 14" id="KW-0862">Zinc</keyword>
<dbReference type="STRING" id="30019.A0A0M4F9K4"/>
<dbReference type="SMART" id="SM00355">
    <property type="entry name" value="ZnF_C2H2"/>
    <property type="match status" value="5"/>
</dbReference>
<evidence type="ECO:0000256" key="2">
    <source>
        <dbReference type="ARBA" id="ARBA00004123"/>
    </source>
</evidence>
<dbReference type="GO" id="GO:0000978">
    <property type="term" value="F:RNA polymerase II cis-regulatory region sequence-specific DNA binding"/>
    <property type="evidence" value="ECO:0007669"/>
    <property type="project" value="TreeGrafter"/>
</dbReference>
<evidence type="ECO:0000256" key="11">
    <source>
        <dbReference type="ARBA" id="ARBA00023242"/>
    </source>
</evidence>
<keyword evidence="10" id="KW-0804">Transcription</keyword>
<feature type="domain" description="C2H2-type" evidence="16">
    <location>
        <begin position="243"/>
        <end position="270"/>
    </location>
</feature>
<dbReference type="PROSITE" id="PS51915">
    <property type="entry name" value="ZAD"/>
    <property type="match status" value="1"/>
</dbReference>
<dbReference type="AlphaFoldDB" id="A0A0M4F9K4"/>
<feature type="domain" description="C2H2-type" evidence="16">
    <location>
        <begin position="187"/>
        <end position="214"/>
    </location>
</feature>
<dbReference type="GO" id="GO:0008270">
    <property type="term" value="F:zinc ion binding"/>
    <property type="evidence" value="ECO:0007669"/>
    <property type="project" value="UniProtKB-UniRule"/>
</dbReference>
<comment type="function">
    <text evidence="1">May be involved in transcriptional regulation.</text>
</comment>
<name>A0A0M4F9K4_DROBS</name>
<keyword evidence="4 14" id="KW-0479">Metal-binding</keyword>
<evidence type="ECO:0000256" key="1">
    <source>
        <dbReference type="ARBA" id="ARBA00003767"/>
    </source>
</evidence>
<evidence type="ECO:0000256" key="3">
    <source>
        <dbReference type="ARBA" id="ARBA00006991"/>
    </source>
</evidence>
<dbReference type="InterPro" id="IPR013087">
    <property type="entry name" value="Znf_C2H2_type"/>
</dbReference>
<evidence type="ECO:0000256" key="10">
    <source>
        <dbReference type="ARBA" id="ARBA00023163"/>
    </source>
</evidence>
<evidence type="ECO:0000256" key="15">
    <source>
        <dbReference type="SAM" id="MobiDB-lite"/>
    </source>
</evidence>
<dbReference type="PROSITE" id="PS00028">
    <property type="entry name" value="ZINC_FINGER_C2H2_1"/>
    <property type="match status" value="5"/>
</dbReference>
<comment type="subcellular location">
    <subcellularLocation>
        <location evidence="2">Nucleus</location>
    </subcellularLocation>
</comment>
<reference evidence="18 19" key="1">
    <citation type="submission" date="2015-08" db="EMBL/GenBank/DDBJ databases">
        <title>Ancestral chromatin configuration constrains chromatin evolution on differentiating sex chromosomes in Drosophila.</title>
        <authorList>
            <person name="Zhou Q."/>
            <person name="Bachtrog D."/>
        </authorList>
    </citation>
    <scope>NUCLEOTIDE SEQUENCE [LARGE SCALE GENOMIC DNA]</scope>
    <source>
        <tissue evidence="18">Whole larvae</tissue>
    </source>
</reference>
<dbReference type="Gene3D" id="3.30.160.60">
    <property type="entry name" value="Classic Zinc Finger"/>
    <property type="match status" value="4"/>
</dbReference>
<dbReference type="Pfam" id="PF07776">
    <property type="entry name" value="zf-AD"/>
    <property type="match status" value="1"/>
</dbReference>
<dbReference type="Gene3D" id="3.40.1800.20">
    <property type="match status" value="1"/>
</dbReference>
<dbReference type="SUPFAM" id="SSF57716">
    <property type="entry name" value="Glucocorticoid receptor-like (DNA-binding domain)"/>
    <property type="match status" value="1"/>
</dbReference>
<evidence type="ECO:0000256" key="12">
    <source>
        <dbReference type="ARBA" id="ARBA00037948"/>
    </source>
</evidence>
<feature type="binding site" evidence="14">
    <location>
        <position position="23"/>
    </location>
    <ligand>
        <name>Zn(2+)</name>
        <dbReference type="ChEBI" id="CHEBI:29105"/>
    </ligand>
</feature>
<dbReference type="SMR" id="A0A0M4F9K4"/>
<keyword evidence="6 13" id="KW-0863">Zinc-finger</keyword>
<evidence type="ECO:0000256" key="4">
    <source>
        <dbReference type="ARBA" id="ARBA00022723"/>
    </source>
</evidence>
<comment type="similarity">
    <text evidence="12">Belongs to the snail C2H2-type zinc-finger protein family.</text>
</comment>
<dbReference type="PANTHER" id="PTHR24388">
    <property type="entry name" value="ZINC FINGER PROTEIN"/>
    <property type="match status" value="1"/>
</dbReference>
<proteinExistence type="inferred from homology"/>
<feature type="binding site" evidence="14">
    <location>
        <position position="75"/>
    </location>
    <ligand>
        <name>Zn(2+)</name>
        <dbReference type="ChEBI" id="CHEBI:29105"/>
    </ligand>
</feature>
<dbReference type="Proteomes" id="UP000494163">
    <property type="component" value="Chromosome X"/>
</dbReference>
<dbReference type="SMART" id="SM00868">
    <property type="entry name" value="zf-AD"/>
    <property type="match status" value="1"/>
</dbReference>
<feature type="binding site" evidence="14">
    <location>
        <position position="72"/>
    </location>
    <ligand>
        <name>Zn(2+)</name>
        <dbReference type="ChEBI" id="CHEBI:29105"/>
    </ligand>
</feature>
<comment type="similarity">
    <text evidence="3">Belongs to the krueppel C2H2-type zinc-finger protein family.</text>
</comment>
<dbReference type="GO" id="GO:0005634">
    <property type="term" value="C:nucleus"/>
    <property type="evidence" value="ECO:0007669"/>
    <property type="project" value="UniProtKB-SubCell"/>
</dbReference>
<dbReference type="GO" id="GO:0000981">
    <property type="term" value="F:DNA-binding transcription factor activity, RNA polymerase II-specific"/>
    <property type="evidence" value="ECO:0007669"/>
    <property type="project" value="TreeGrafter"/>
</dbReference>
<protein>
    <submittedName>
        <fullName evidence="18">CG2712</fullName>
    </submittedName>
</protein>
<feature type="domain" description="C2H2-type" evidence="16">
    <location>
        <begin position="271"/>
        <end position="298"/>
    </location>
</feature>
<evidence type="ECO:0000256" key="5">
    <source>
        <dbReference type="ARBA" id="ARBA00022737"/>
    </source>
</evidence>
<dbReference type="EMBL" id="CP012528">
    <property type="protein sequence ID" value="ALC48920.1"/>
    <property type="molecule type" value="Genomic_DNA"/>
</dbReference>
<evidence type="ECO:0000256" key="13">
    <source>
        <dbReference type="PROSITE-ProRule" id="PRU00042"/>
    </source>
</evidence>
<keyword evidence="5" id="KW-0677">Repeat</keyword>
<evidence type="ECO:0000256" key="8">
    <source>
        <dbReference type="ARBA" id="ARBA00023015"/>
    </source>
</evidence>
<dbReference type="InterPro" id="IPR012934">
    <property type="entry name" value="Znf_AD"/>
</dbReference>
<feature type="region of interest" description="Disordered" evidence="15">
    <location>
        <begin position="316"/>
        <end position="359"/>
    </location>
</feature>
<feature type="compositionally biased region" description="Basic and acidic residues" evidence="15">
    <location>
        <begin position="347"/>
        <end position="359"/>
    </location>
</feature>
<accession>A0A0M4F9K4</accession>
<evidence type="ECO:0000256" key="6">
    <source>
        <dbReference type="ARBA" id="ARBA00022771"/>
    </source>
</evidence>
<feature type="domain" description="ZAD" evidence="17">
    <location>
        <begin position="18"/>
        <end position="99"/>
    </location>
</feature>
<evidence type="ECO:0000313" key="18">
    <source>
        <dbReference type="EMBL" id="ALC48920.1"/>
    </source>
</evidence>
<gene>
    <name evidence="18" type="ORF">Dbus_chrXg776</name>
</gene>
<keyword evidence="8" id="KW-0805">Transcription regulation</keyword>
<evidence type="ECO:0000256" key="14">
    <source>
        <dbReference type="PROSITE-ProRule" id="PRU01263"/>
    </source>
</evidence>
<feature type="domain" description="C2H2-type" evidence="16">
    <location>
        <begin position="215"/>
        <end position="242"/>
    </location>
</feature>
<dbReference type="Pfam" id="PF00096">
    <property type="entry name" value="zf-C2H2"/>
    <property type="match status" value="4"/>
</dbReference>
<dbReference type="FunFam" id="3.30.160.60:FF:000663">
    <property type="entry name" value="Zinc finger protein 45"/>
    <property type="match status" value="1"/>
</dbReference>
<dbReference type="SUPFAM" id="SSF57667">
    <property type="entry name" value="beta-beta-alpha zinc fingers"/>
    <property type="match status" value="3"/>
</dbReference>
<evidence type="ECO:0000256" key="9">
    <source>
        <dbReference type="ARBA" id="ARBA00023125"/>
    </source>
</evidence>
<feature type="compositionally biased region" description="Basic residues" evidence="15">
    <location>
        <begin position="336"/>
        <end position="346"/>
    </location>
</feature>
<keyword evidence="19" id="KW-1185">Reference proteome</keyword>
<dbReference type="OrthoDB" id="6077919at2759"/>
<evidence type="ECO:0000259" key="17">
    <source>
        <dbReference type="PROSITE" id="PS51915"/>
    </source>
</evidence>
<keyword evidence="11" id="KW-0539">Nucleus</keyword>
<keyword evidence="9" id="KW-0238">DNA-binding</keyword>
<dbReference type="FunFam" id="3.30.160.60:FF:002110">
    <property type="entry name" value="Zinc finger protein 1053"/>
    <property type="match status" value="1"/>
</dbReference>
<dbReference type="PANTHER" id="PTHR24388:SF54">
    <property type="entry name" value="PROTEIN ESCARGOT"/>
    <property type="match status" value="1"/>
</dbReference>
<dbReference type="InterPro" id="IPR036236">
    <property type="entry name" value="Znf_C2H2_sf"/>
</dbReference>
<sequence>MSLDKLTQTPMLQPELKQLCRVCNVSSKAALPIFQPHSIDGDGELTTLAALLRLCANLDVLEEENFMPSYMCKDCVDWLKHVYHFRRTAERTDLLLRKRHKHTQARLNAESDEYIFVLEQAYLETLETSTVCSQKQEPEPYEDMLSDELQLECEAFESAVPVDKQQQPAAGDEAAPKRRYRSQNFMLQCGICGKYLSTTNSFNYHMRLHGDECPYVCEICGAAFKTRNAYDGHVTLHNPDNPNKCHLCPKTYRQASSLRAHLLTHSGIKPFSCDICGKGLTQKSGYKKHMLTHTGEKPHHCDICGRHFRYSSNLIAHKRSHTRNSIKTPRAAPGSVKKRTRKRARKKEKERDSQSELDI</sequence>
<evidence type="ECO:0000313" key="19">
    <source>
        <dbReference type="Proteomes" id="UP000494163"/>
    </source>
</evidence>
<dbReference type="OMA" id="CGKIYRQ"/>